<name>A0A3N1D4Y0_9ACTN</name>
<keyword evidence="6" id="KW-0503">Monooxygenase</keyword>
<organism evidence="7 8">
    <name type="scientific">Actinocorallia herbida</name>
    <dbReference type="NCBI Taxonomy" id="58109"/>
    <lineage>
        <taxon>Bacteria</taxon>
        <taxon>Bacillati</taxon>
        <taxon>Actinomycetota</taxon>
        <taxon>Actinomycetes</taxon>
        <taxon>Streptosporangiales</taxon>
        <taxon>Thermomonosporaceae</taxon>
        <taxon>Actinocorallia</taxon>
    </lineage>
</organism>
<dbReference type="CDD" id="cd20625">
    <property type="entry name" value="CYP164-like"/>
    <property type="match status" value="1"/>
</dbReference>
<gene>
    <name evidence="7" type="ORF">EDD29_6200</name>
</gene>
<protein>
    <recommendedName>
        <fullName evidence="9">Cytochrome P450</fullName>
    </recommendedName>
</protein>
<dbReference type="SUPFAM" id="SSF48264">
    <property type="entry name" value="Cytochrome P450"/>
    <property type="match status" value="1"/>
</dbReference>
<sequence>MTTQAGPVTDTAADELFKSVFTAPPDDPYPAYKRLREAAPVLRSGDGALVLSRFADCDAALRHRAFGKGEEQLGFGMAAEIGEEVRKARQRYGRTMLITNPPEHTRLRRAVSAAFTNRHVEELRPQIARRADELLAGLAERPGADFLEGLALPLPVNVISDLLGVPEGNREPFTGRVRRMLAMMEPDEGMDGFREAMRAREELGDYFGELLEAKGADPGDDLLSRLATAPEGERLTRDEMISTALLLFTAGFVTTTNLLGNAVSALFAHPEQEAALRADPGLVPSAVEEFLRFDSPVQIDLRAVLEETDFAGTRMRPGEVVVTVIGAANHDPAIADDPDSLDVRREAPAHLSFASGVHFCLGAHLARVEAQVVLERLYSPAYRSLQPAGSPVRAPALALRGFKHLPVTLTRA</sequence>
<dbReference type="InterPro" id="IPR002397">
    <property type="entry name" value="Cyt_P450_B"/>
</dbReference>
<proteinExistence type="inferred from homology"/>
<evidence type="ECO:0000256" key="6">
    <source>
        <dbReference type="ARBA" id="ARBA00023033"/>
    </source>
</evidence>
<dbReference type="PANTHER" id="PTHR46696:SF1">
    <property type="entry name" value="CYTOCHROME P450 YJIB-RELATED"/>
    <property type="match status" value="1"/>
</dbReference>
<dbReference type="Pfam" id="PF00067">
    <property type="entry name" value="p450"/>
    <property type="match status" value="1"/>
</dbReference>
<dbReference type="AlphaFoldDB" id="A0A3N1D4Y0"/>
<evidence type="ECO:0000256" key="4">
    <source>
        <dbReference type="ARBA" id="ARBA00023002"/>
    </source>
</evidence>
<evidence type="ECO:0000256" key="5">
    <source>
        <dbReference type="ARBA" id="ARBA00023004"/>
    </source>
</evidence>
<dbReference type="EMBL" id="RJKE01000001">
    <property type="protein sequence ID" value="ROO88529.1"/>
    <property type="molecule type" value="Genomic_DNA"/>
</dbReference>
<evidence type="ECO:0000256" key="3">
    <source>
        <dbReference type="ARBA" id="ARBA00022723"/>
    </source>
</evidence>
<keyword evidence="8" id="KW-1185">Reference proteome</keyword>
<dbReference type="GO" id="GO:0016705">
    <property type="term" value="F:oxidoreductase activity, acting on paired donors, with incorporation or reduction of molecular oxygen"/>
    <property type="evidence" value="ECO:0007669"/>
    <property type="project" value="InterPro"/>
</dbReference>
<evidence type="ECO:0000313" key="7">
    <source>
        <dbReference type="EMBL" id="ROO88529.1"/>
    </source>
</evidence>
<dbReference type="InterPro" id="IPR001128">
    <property type="entry name" value="Cyt_P450"/>
</dbReference>
<evidence type="ECO:0000256" key="1">
    <source>
        <dbReference type="ARBA" id="ARBA00010617"/>
    </source>
</evidence>
<dbReference type="Gene3D" id="1.10.630.10">
    <property type="entry name" value="Cytochrome P450"/>
    <property type="match status" value="1"/>
</dbReference>
<reference evidence="7 8" key="1">
    <citation type="submission" date="2018-11" db="EMBL/GenBank/DDBJ databases">
        <title>Sequencing the genomes of 1000 actinobacteria strains.</title>
        <authorList>
            <person name="Klenk H.-P."/>
        </authorList>
    </citation>
    <scope>NUCLEOTIDE SEQUENCE [LARGE SCALE GENOMIC DNA]</scope>
    <source>
        <strain evidence="7 8">DSM 44254</strain>
    </source>
</reference>
<dbReference type="GO" id="GO:0004497">
    <property type="term" value="F:monooxygenase activity"/>
    <property type="evidence" value="ECO:0007669"/>
    <property type="project" value="UniProtKB-KW"/>
</dbReference>
<evidence type="ECO:0000256" key="2">
    <source>
        <dbReference type="ARBA" id="ARBA00022617"/>
    </source>
</evidence>
<dbReference type="RefSeq" id="WP_123667759.1">
    <property type="nucleotide sequence ID" value="NZ_RJKE01000001.1"/>
</dbReference>
<dbReference type="GO" id="GO:0020037">
    <property type="term" value="F:heme binding"/>
    <property type="evidence" value="ECO:0007669"/>
    <property type="project" value="InterPro"/>
</dbReference>
<evidence type="ECO:0008006" key="9">
    <source>
        <dbReference type="Google" id="ProtNLM"/>
    </source>
</evidence>
<dbReference type="Proteomes" id="UP000272400">
    <property type="component" value="Unassembled WGS sequence"/>
</dbReference>
<keyword evidence="4" id="KW-0560">Oxidoreductase</keyword>
<dbReference type="GO" id="GO:0005506">
    <property type="term" value="F:iron ion binding"/>
    <property type="evidence" value="ECO:0007669"/>
    <property type="project" value="InterPro"/>
</dbReference>
<comment type="caution">
    <text evidence="7">The sequence shown here is derived from an EMBL/GenBank/DDBJ whole genome shotgun (WGS) entry which is preliminary data.</text>
</comment>
<dbReference type="PRINTS" id="PR00359">
    <property type="entry name" value="BP450"/>
</dbReference>
<accession>A0A3N1D4Y0</accession>
<keyword evidence="3" id="KW-0479">Metal-binding</keyword>
<evidence type="ECO:0000313" key="8">
    <source>
        <dbReference type="Proteomes" id="UP000272400"/>
    </source>
</evidence>
<dbReference type="PANTHER" id="PTHR46696">
    <property type="entry name" value="P450, PUTATIVE (EUROFUNG)-RELATED"/>
    <property type="match status" value="1"/>
</dbReference>
<dbReference type="FunFam" id="1.10.630.10:FF:000018">
    <property type="entry name" value="Cytochrome P450 monooxygenase"/>
    <property type="match status" value="1"/>
</dbReference>
<keyword evidence="5" id="KW-0408">Iron</keyword>
<dbReference type="InterPro" id="IPR036396">
    <property type="entry name" value="Cyt_P450_sf"/>
</dbReference>
<keyword evidence="2" id="KW-0349">Heme</keyword>
<dbReference type="OrthoDB" id="5500002at2"/>
<comment type="similarity">
    <text evidence="1">Belongs to the cytochrome P450 family.</text>
</comment>